<reference evidence="1 2" key="1">
    <citation type="submission" date="2013-12" db="EMBL/GenBank/DDBJ databases">
        <title>Annotated genome of Streptomyces scopuliridis.</title>
        <authorList>
            <person name="Olson J.B."/>
        </authorList>
    </citation>
    <scope>NUCLEOTIDE SEQUENCE [LARGE SCALE GENOMIC DNA]</scope>
    <source>
        <strain evidence="1 2">RB72</strain>
    </source>
</reference>
<dbReference type="EMBL" id="AZSP01000396">
    <property type="protein sequence ID" value="PVE04058.1"/>
    <property type="molecule type" value="Genomic_DNA"/>
</dbReference>
<dbReference type="SUPFAM" id="SSF89372">
    <property type="entry name" value="Fucose-specific lectin"/>
    <property type="match status" value="1"/>
</dbReference>
<dbReference type="OrthoDB" id="4307815at2"/>
<keyword evidence="2" id="KW-1185">Reference proteome</keyword>
<organism evidence="1 2">
    <name type="scientific">Streptomyces scopuliridis RB72</name>
    <dbReference type="NCBI Taxonomy" id="1440053"/>
    <lineage>
        <taxon>Bacteria</taxon>
        <taxon>Bacillati</taxon>
        <taxon>Actinomycetota</taxon>
        <taxon>Actinomycetes</taxon>
        <taxon>Kitasatosporales</taxon>
        <taxon>Streptomycetaceae</taxon>
        <taxon>Streptomyces</taxon>
    </lineage>
</organism>
<accession>A0A2T7SMC9</accession>
<dbReference type="RefSeq" id="WP_030350747.1">
    <property type="nucleotide sequence ID" value="NZ_AZSP01000396.1"/>
</dbReference>
<dbReference type="Proteomes" id="UP000245992">
    <property type="component" value="Unassembled WGS sequence"/>
</dbReference>
<comment type="caution">
    <text evidence="1">The sequence shown here is derived from an EMBL/GenBank/DDBJ whole genome shotgun (WGS) entry which is preliminary data.</text>
</comment>
<evidence type="ECO:0008006" key="3">
    <source>
        <dbReference type="Google" id="ProtNLM"/>
    </source>
</evidence>
<sequence>MDDTVPATTGWLLRGKDGRLTAYAPTADGVLRWTETRPGGPDWSGPEPLAARGLLPYLSVAQSAEGFVHLVGVRKRPRADGPADTDLVHAVQFQTGRPLRDWQSLGNPHGKDREKAADIGLPSAVLDATGSVHLFLRNANGGLSAKHQSPTGRWQPWGGANAEDTELTGETAAAVTDHGLIDVLVPAAGTVVRWLRPKPDAKLERAEDEPEARVEPGTITAWNTGGGRLTHFWRDAGDGTVRAWRPGTEPARLGGPGTGPLALLRTPVDGHDCTILAQRGTDGRPHIAAYPTENEAAGLHWTPTGERCAGAPALALDGRGRVILAVIGEDGALRTARQKAEPGLALEAWSRV</sequence>
<evidence type="ECO:0000313" key="2">
    <source>
        <dbReference type="Proteomes" id="UP000245992"/>
    </source>
</evidence>
<name>A0A2T7SMC9_9ACTN</name>
<protein>
    <recommendedName>
        <fullName evidence="3">LmbE family protein</fullName>
    </recommendedName>
</protein>
<dbReference type="AlphaFoldDB" id="A0A2T7SMC9"/>
<evidence type="ECO:0000313" key="1">
    <source>
        <dbReference type="EMBL" id="PVE04058.1"/>
    </source>
</evidence>
<dbReference type="STRING" id="1440053.GCA_000718095_01586"/>
<proteinExistence type="predicted"/>
<gene>
    <name evidence="1" type="ORF">Y717_14155</name>
</gene>